<feature type="domain" description="N-acetyl-gamma-glutamyl-phosphate reductase dimerisation" evidence="1">
    <location>
        <begin position="22"/>
        <end position="84"/>
    </location>
</feature>
<accession>A0A2Z6M4H4</accession>
<name>A0A2Z6M4H4_TRISU</name>
<dbReference type="EMBL" id="DF973301">
    <property type="protein sequence ID" value="GAU25043.1"/>
    <property type="molecule type" value="Genomic_DNA"/>
</dbReference>
<dbReference type="OrthoDB" id="438291at2759"/>
<evidence type="ECO:0000313" key="2">
    <source>
        <dbReference type="EMBL" id="GAU25043.1"/>
    </source>
</evidence>
<dbReference type="SUPFAM" id="SSF55347">
    <property type="entry name" value="Glyceraldehyde-3-phosphate dehydrogenase-like, C-terminal domain"/>
    <property type="match status" value="1"/>
</dbReference>
<evidence type="ECO:0000259" key="1">
    <source>
        <dbReference type="Pfam" id="PF22698"/>
    </source>
</evidence>
<dbReference type="Proteomes" id="UP000242715">
    <property type="component" value="Unassembled WGS sequence"/>
</dbReference>
<evidence type="ECO:0000313" key="3">
    <source>
        <dbReference type="Proteomes" id="UP000242715"/>
    </source>
</evidence>
<organism evidence="2 3">
    <name type="scientific">Trifolium subterraneum</name>
    <name type="common">Subterranean clover</name>
    <dbReference type="NCBI Taxonomy" id="3900"/>
    <lineage>
        <taxon>Eukaryota</taxon>
        <taxon>Viridiplantae</taxon>
        <taxon>Streptophyta</taxon>
        <taxon>Embryophyta</taxon>
        <taxon>Tracheophyta</taxon>
        <taxon>Spermatophyta</taxon>
        <taxon>Magnoliopsida</taxon>
        <taxon>eudicotyledons</taxon>
        <taxon>Gunneridae</taxon>
        <taxon>Pentapetalae</taxon>
        <taxon>rosids</taxon>
        <taxon>fabids</taxon>
        <taxon>Fabales</taxon>
        <taxon>Fabaceae</taxon>
        <taxon>Papilionoideae</taxon>
        <taxon>50 kb inversion clade</taxon>
        <taxon>NPAAA clade</taxon>
        <taxon>Hologalegina</taxon>
        <taxon>IRL clade</taxon>
        <taxon>Trifolieae</taxon>
        <taxon>Trifolium</taxon>
    </lineage>
</organism>
<proteinExistence type="predicted"/>
<protein>
    <recommendedName>
        <fullName evidence="1">N-acetyl-gamma-glutamyl-phosphate reductase dimerisation domain-containing protein</fullName>
    </recommendedName>
</protein>
<gene>
    <name evidence="2" type="ORF">TSUD_155170</name>
</gene>
<dbReference type="PANTHER" id="PTHR32338:SF10">
    <property type="entry name" value="N-ACETYL-GAMMA-GLUTAMYL-PHOSPHATE REDUCTASE, CHLOROPLASTIC-RELATED"/>
    <property type="match status" value="1"/>
</dbReference>
<keyword evidence="3" id="KW-1185">Reference proteome</keyword>
<dbReference type="InterPro" id="IPR058924">
    <property type="entry name" value="AGPR_dimerisation_dom"/>
</dbReference>
<dbReference type="InterPro" id="IPR050085">
    <property type="entry name" value="AGPR"/>
</dbReference>
<dbReference type="AlphaFoldDB" id="A0A2Z6M4H4"/>
<sequence>MSENGVEIASFYFDPIDDPDSANLIQTSNIIVDAKSGVSGANRSTKEKLLFTEVTEGMNSYGVTQKHHGSKVTISFTPHLIPMVNWQMFLLLFSEPWYAISNLCGNGSKSKS</sequence>
<dbReference type="Pfam" id="PF22698">
    <property type="entry name" value="Semialdhyde_dhC_1"/>
    <property type="match status" value="1"/>
</dbReference>
<dbReference type="PANTHER" id="PTHR32338">
    <property type="entry name" value="N-ACETYL-GAMMA-GLUTAMYL-PHOSPHATE REDUCTASE, CHLOROPLASTIC-RELATED-RELATED"/>
    <property type="match status" value="1"/>
</dbReference>
<reference evidence="3" key="1">
    <citation type="journal article" date="2017" name="Front. Plant Sci.">
        <title>Climate Clever Clovers: New Paradigm to Reduce the Environmental Footprint of Ruminants by Breeding Low Methanogenic Forages Utilizing Haplotype Variation.</title>
        <authorList>
            <person name="Kaur P."/>
            <person name="Appels R."/>
            <person name="Bayer P.E."/>
            <person name="Keeble-Gagnere G."/>
            <person name="Wang J."/>
            <person name="Hirakawa H."/>
            <person name="Shirasawa K."/>
            <person name="Vercoe P."/>
            <person name="Stefanova K."/>
            <person name="Durmic Z."/>
            <person name="Nichols P."/>
            <person name="Revell C."/>
            <person name="Isobe S.N."/>
            <person name="Edwards D."/>
            <person name="Erskine W."/>
        </authorList>
    </citation>
    <scope>NUCLEOTIDE SEQUENCE [LARGE SCALE GENOMIC DNA]</scope>
    <source>
        <strain evidence="3">cv. Daliak</strain>
    </source>
</reference>
<dbReference type="Gene3D" id="3.30.360.10">
    <property type="entry name" value="Dihydrodipicolinate Reductase, domain 2"/>
    <property type="match status" value="1"/>
</dbReference>